<organism evidence="2 3">
    <name type="scientific">Clostridium bovifaecis</name>
    <dbReference type="NCBI Taxonomy" id="2184719"/>
    <lineage>
        <taxon>Bacteria</taxon>
        <taxon>Bacillati</taxon>
        <taxon>Bacillota</taxon>
        <taxon>Clostridia</taxon>
        <taxon>Eubacteriales</taxon>
        <taxon>Clostridiaceae</taxon>
        <taxon>Clostridium</taxon>
    </lineage>
</organism>
<dbReference type="Proteomes" id="UP000422764">
    <property type="component" value="Chromosome"/>
</dbReference>
<dbReference type="EMBL" id="CP046522">
    <property type="protein sequence ID" value="QGU95848.1"/>
    <property type="molecule type" value="Genomic_DNA"/>
</dbReference>
<feature type="coiled-coil region" evidence="1">
    <location>
        <begin position="24"/>
        <end position="100"/>
    </location>
</feature>
<sequence>MDKEILKALGDLLDDKLDPIRKDISNMKEDISNMKEDISNMKEDISNMKEDIKLIKTQQEEHGRILRALEDKAEVNKAEHDKLSNDIAHLSEKVEGMRKDLATVEIVTARNMENIAQLKIVK</sequence>
<dbReference type="AlphaFoldDB" id="A0A6I6F677"/>
<gene>
    <name evidence="2" type="ORF">GOM49_12740</name>
</gene>
<evidence type="ECO:0000313" key="3">
    <source>
        <dbReference type="Proteomes" id="UP000422764"/>
    </source>
</evidence>
<proteinExistence type="predicted"/>
<name>A0A6I6F677_9CLOT</name>
<accession>A0A6I6F677</accession>
<dbReference type="Gene3D" id="1.20.5.190">
    <property type="match status" value="1"/>
</dbReference>
<keyword evidence="3" id="KW-1185">Reference proteome</keyword>
<reference evidence="2 3" key="1">
    <citation type="submission" date="2019-12" db="EMBL/GenBank/DDBJ databases">
        <title>Genome sequenceing of Clostridium bovifaecis.</title>
        <authorList>
            <person name="Yao Y."/>
        </authorList>
    </citation>
    <scope>NUCLEOTIDE SEQUENCE [LARGE SCALE GENOMIC DNA]</scope>
    <source>
        <strain evidence="2 3">BXX</strain>
    </source>
</reference>
<evidence type="ECO:0000313" key="2">
    <source>
        <dbReference type="EMBL" id="QGU95848.1"/>
    </source>
</evidence>
<evidence type="ECO:0000256" key="1">
    <source>
        <dbReference type="SAM" id="Coils"/>
    </source>
</evidence>
<protein>
    <submittedName>
        <fullName evidence="2">Uncharacterized protein</fullName>
    </submittedName>
</protein>
<keyword evidence="1" id="KW-0175">Coiled coil</keyword>